<gene>
    <name evidence="8" type="primary">ydjZ</name>
    <name evidence="8" type="ORF">BN1050_01154</name>
</gene>
<evidence type="ECO:0000256" key="5">
    <source>
        <dbReference type="ARBA" id="ARBA00023136"/>
    </source>
</evidence>
<dbReference type="PANTHER" id="PTHR12677">
    <property type="entry name" value="GOLGI APPARATUS MEMBRANE PROTEIN TVP38-RELATED"/>
    <property type="match status" value="1"/>
</dbReference>
<feature type="transmembrane region" description="Helical" evidence="6">
    <location>
        <begin position="135"/>
        <end position="156"/>
    </location>
</feature>
<feature type="domain" description="VTT" evidence="7">
    <location>
        <begin position="38"/>
        <end position="156"/>
    </location>
</feature>
<keyword evidence="4 6" id="KW-1133">Transmembrane helix</keyword>
<evidence type="ECO:0000256" key="6">
    <source>
        <dbReference type="RuleBase" id="RU366058"/>
    </source>
</evidence>
<feature type="transmembrane region" description="Helical" evidence="6">
    <location>
        <begin position="53"/>
        <end position="75"/>
    </location>
</feature>
<evidence type="ECO:0000256" key="1">
    <source>
        <dbReference type="ARBA" id="ARBA00004651"/>
    </source>
</evidence>
<keyword evidence="3 6" id="KW-0812">Transmembrane</keyword>
<accession>A0A078M7A3</accession>
<organism evidence="8">
    <name type="scientific">Metalysinibacillus saudimassiliensis</name>
    <dbReference type="NCBI Taxonomy" id="1461583"/>
    <lineage>
        <taxon>Bacteria</taxon>
        <taxon>Bacillati</taxon>
        <taxon>Bacillota</taxon>
        <taxon>Bacilli</taxon>
        <taxon>Bacillales</taxon>
        <taxon>Caryophanaceae</taxon>
        <taxon>Metalysinibacillus</taxon>
    </lineage>
</organism>
<dbReference type="Pfam" id="PF09335">
    <property type="entry name" value="VTT_dom"/>
    <property type="match status" value="1"/>
</dbReference>
<keyword evidence="5 6" id="KW-0472">Membrane</keyword>
<dbReference type="EMBL" id="LN483074">
    <property type="protein sequence ID" value="CEA02164.1"/>
    <property type="molecule type" value="Genomic_DNA"/>
</dbReference>
<feature type="transmembrane region" description="Helical" evidence="6">
    <location>
        <begin position="20"/>
        <end position="46"/>
    </location>
</feature>
<name>A0A078M7A3_9BACL</name>
<dbReference type="GO" id="GO:0005886">
    <property type="term" value="C:plasma membrane"/>
    <property type="evidence" value="ECO:0007669"/>
    <property type="project" value="UniProtKB-SubCell"/>
</dbReference>
<evidence type="ECO:0000259" key="7">
    <source>
        <dbReference type="Pfam" id="PF09335"/>
    </source>
</evidence>
<dbReference type="PATRIC" id="fig|1461583.4.peg.1115"/>
<dbReference type="InterPro" id="IPR032816">
    <property type="entry name" value="VTT_dom"/>
</dbReference>
<dbReference type="AlphaFoldDB" id="A0A078M7A3"/>
<reference evidence="8" key="1">
    <citation type="submission" date="2014-07" db="EMBL/GenBank/DDBJ databases">
        <authorList>
            <person name="Urmite Genomes Urmite Genomes"/>
        </authorList>
    </citation>
    <scope>NUCLEOTIDE SEQUENCE</scope>
    <source>
        <strain evidence="8">13S34_air</strain>
    </source>
</reference>
<sequence>MSEWFTIDNVEHLAEQYKHLGPFVGILFPMLEAFLPFLPLVVFVVANASAFGLWLGFLLSWLGTVIGSYLVFLLVRRFGHHPRLKRLIGGERVQSLIRWVDMRGLSPLFVLLCFPFTPSVLVNIVAGLSNIRKKFYFIVLAAGKFVMIFSMSFLGYDLRALLTSPVKMILAAVAIIVLWALGKLLENQLNKRVLRDLQDTDSSKK</sequence>
<dbReference type="InterPro" id="IPR015414">
    <property type="entry name" value="TMEM64"/>
</dbReference>
<evidence type="ECO:0000256" key="2">
    <source>
        <dbReference type="ARBA" id="ARBA00022475"/>
    </source>
</evidence>
<evidence type="ECO:0000313" key="8">
    <source>
        <dbReference type="EMBL" id="CEA02164.1"/>
    </source>
</evidence>
<proteinExistence type="inferred from homology"/>
<evidence type="ECO:0000256" key="3">
    <source>
        <dbReference type="ARBA" id="ARBA00022692"/>
    </source>
</evidence>
<evidence type="ECO:0000256" key="4">
    <source>
        <dbReference type="ARBA" id="ARBA00022989"/>
    </source>
</evidence>
<comment type="similarity">
    <text evidence="6">Belongs to the TVP38/TMEM64 family.</text>
</comment>
<protein>
    <recommendedName>
        <fullName evidence="6">TVP38/TMEM64 family membrane protein</fullName>
    </recommendedName>
</protein>
<feature type="transmembrane region" description="Helical" evidence="6">
    <location>
        <begin position="108"/>
        <end position="128"/>
    </location>
</feature>
<dbReference type="PANTHER" id="PTHR12677:SF55">
    <property type="entry name" value="UNDECAPRENYL PHOSPHATE TRANSPORTER SAOUHSC_00901-RELATED"/>
    <property type="match status" value="1"/>
</dbReference>
<dbReference type="HOGENOM" id="CLU_038944_11_1_9"/>
<keyword evidence="2 6" id="KW-1003">Cell membrane</keyword>
<feature type="transmembrane region" description="Helical" evidence="6">
    <location>
        <begin position="168"/>
        <end position="185"/>
    </location>
</feature>
<comment type="subcellular location">
    <subcellularLocation>
        <location evidence="1 6">Cell membrane</location>
        <topology evidence="1 6">Multi-pass membrane protein</topology>
    </subcellularLocation>
</comment>